<dbReference type="AlphaFoldDB" id="A0A6C0IT69"/>
<feature type="compositionally biased region" description="Basic and acidic residues" evidence="1">
    <location>
        <begin position="74"/>
        <end position="88"/>
    </location>
</feature>
<dbReference type="InterPro" id="IPR035979">
    <property type="entry name" value="RBD_domain_sf"/>
</dbReference>
<dbReference type="SUPFAM" id="SSF54928">
    <property type="entry name" value="RNA-binding domain, RBD"/>
    <property type="match status" value="1"/>
</dbReference>
<dbReference type="InterPro" id="IPR012677">
    <property type="entry name" value="Nucleotide-bd_a/b_plait_sf"/>
</dbReference>
<dbReference type="EMBL" id="MN740254">
    <property type="protein sequence ID" value="QHT96232.1"/>
    <property type="molecule type" value="Genomic_DNA"/>
</dbReference>
<dbReference type="SMART" id="SM00360">
    <property type="entry name" value="RRM"/>
    <property type="match status" value="1"/>
</dbReference>
<evidence type="ECO:0000256" key="1">
    <source>
        <dbReference type="SAM" id="MobiDB-lite"/>
    </source>
</evidence>
<dbReference type="PROSITE" id="PS50102">
    <property type="entry name" value="RRM"/>
    <property type="match status" value="1"/>
</dbReference>
<dbReference type="CDD" id="cd00590">
    <property type="entry name" value="RRM_SF"/>
    <property type="match status" value="1"/>
</dbReference>
<dbReference type="Gene3D" id="3.30.70.330">
    <property type="match status" value="1"/>
</dbReference>
<dbReference type="Pfam" id="PF00076">
    <property type="entry name" value="RRM_1"/>
    <property type="match status" value="1"/>
</dbReference>
<name>A0A6C0IT69_9ZZZZ</name>
<reference evidence="3" key="1">
    <citation type="journal article" date="2020" name="Nature">
        <title>Giant virus diversity and host interactions through global metagenomics.</title>
        <authorList>
            <person name="Schulz F."/>
            <person name="Roux S."/>
            <person name="Paez-Espino D."/>
            <person name="Jungbluth S."/>
            <person name="Walsh D.A."/>
            <person name="Denef V.J."/>
            <person name="McMahon K.D."/>
            <person name="Konstantinidis K.T."/>
            <person name="Eloe-Fadrosh E.A."/>
            <person name="Kyrpides N.C."/>
            <person name="Woyke T."/>
        </authorList>
    </citation>
    <scope>NUCLEOTIDE SEQUENCE</scope>
    <source>
        <strain evidence="3">GVMAG-M-3300024302-11</strain>
    </source>
</reference>
<sequence>MLAMERPAKKWTSNRLQTKKSDLGIIDSDEKTDTSKDDKVTKKVNRPHHEKVGSNNSSKNSSKDGSIKNVRNNRKTDTYQKNNYDKKPGNYQKNNSDRRPDNHRVFDRNKKKYVIKMSNLPRDITVRELSSLVSVWGEIGNINIKEYPDSVSSYVDFYNKEEYEYFIEALHSTPFDNLIIHVELMNFS</sequence>
<feature type="domain" description="RRM" evidence="2">
    <location>
        <begin position="113"/>
        <end position="187"/>
    </location>
</feature>
<dbReference type="GO" id="GO:0003723">
    <property type="term" value="F:RNA binding"/>
    <property type="evidence" value="ECO:0007669"/>
    <property type="project" value="InterPro"/>
</dbReference>
<evidence type="ECO:0000259" key="2">
    <source>
        <dbReference type="PROSITE" id="PS50102"/>
    </source>
</evidence>
<proteinExistence type="predicted"/>
<evidence type="ECO:0000313" key="3">
    <source>
        <dbReference type="EMBL" id="QHT96232.1"/>
    </source>
</evidence>
<accession>A0A6C0IT69</accession>
<dbReference type="InterPro" id="IPR000504">
    <property type="entry name" value="RRM_dom"/>
</dbReference>
<organism evidence="3">
    <name type="scientific">viral metagenome</name>
    <dbReference type="NCBI Taxonomy" id="1070528"/>
    <lineage>
        <taxon>unclassified sequences</taxon>
        <taxon>metagenomes</taxon>
        <taxon>organismal metagenomes</taxon>
    </lineage>
</organism>
<feature type="compositionally biased region" description="Basic and acidic residues" evidence="1">
    <location>
        <begin position="28"/>
        <end position="41"/>
    </location>
</feature>
<feature type="region of interest" description="Disordered" evidence="1">
    <location>
        <begin position="1"/>
        <end position="103"/>
    </location>
</feature>
<protein>
    <recommendedName>
        <fullName evidence="2">RRM domain-containing protein</fullName>
    </recommendedName>
</protein>